<evidence type="ECO:0000256" key="2">
    <source>
        <dbReference type="ARBA" id="ARBA00004613"/>
    </source>
</evidence>
<dbReference type="Proteomes" id="UP001347796">
    <property type="component" value="Unassembled WGS sequence"/>
</dbReference>
<evidence type="ECO:0000256" key="6">
    <source>
        <dbReference type="ARBA" id="ARBA00022525"/>
    </source>
</evidence>
<evidence type="ECO:0000256" key="5">
    <source>
        <dbReference type="ARBA" id="ARBA00022490"/>
    </source>
</evidence>
<gene>
    <name evidence="11" type="ORF">SNE40_014815</name>
</gene>
<dbReference type="AlphaFoldDB" id="A0AAN8JFF8"/>
<keyword evidence="5" id="KW-0963">Cytoplasm</keyword>
<protein>
    <recommendedName>
        <fullName evidence="4">Small vasohibin-binding protein</fullName>
    </recommendedName>
</protein>
<name>A0AAN8JFF8_PATCE</name>
<dbReference type="GO" id="GO:0045177">
    <property type="term" value="C:apical part of cell"/>
    <property type="evidence" value="ECO:0007669"/>
    <property type="project" value="TreeGrafter"/>
</dbReference>
<keyword evidence="6" id="KW-0964">Secreted</keyword>
<evidence type="ECO:0000313" key="11">
    <source>
        <dbReference type="EMBL" id="KAK6176552.1"/>
    </source>
</evidence>
<evidence type="ECO:0000256" key="3">
    <source>
        <dbReference type="ARBA" id="ARBA00006072"/>
    </source>
</evidence>
<proteinExistence type="inferred from homology"/>
<evidence type="ECO:0000256" key="7">
    <source>
        <dbReference type="ARBA" id="ARBA00023054"/>
    </source>
</evidence>
<sequence>MPTSSLVIHTPRLSLHSHKPPTVLKSADYFVRLASAPLSLSLSGTATGANDLYSNNGHLLLNPDAIVCPGKLQTLSPPTIHSTEQSSLSRILEDISALSINNNTALPLAIEKPENSESESHSFNDNGVLKEKANVSNNAQKNKNTKKTRKGKNSRKRKRQKTPMKSKASTVDLPAVAKSSAGLTAAYNPSKLDLGAQCTAIKIHQPQPQPRYYNQAPEKMVKNGEYFKSVYSNSPFGAKPCHSASLSLTSQSQRKSRSNSSEFSPSVRSVSPKACSSRRSVSQANDAYIKRITKIYQSQTQSGTVEVCGVDLPCAPPATPTPEQLKYHQYIPSLNDVMAQRAIKLRLEKIEKKEIKKMDKRREEEVKQEKLQQKDKLIEKRRKQRLEIYALNKIMTELENKKFQEFCQMKGIY</sequence>
<keyword evidence="12" id="KW-1185">Reference proteome</keyword>
<dbReference type="Pfam" id="PF15674">
    <property type="entry name" value="CCDC23"/>
    <property type="match status" value="1"/>
</dbReference>
<keyword evidence="7 9" id="KW-0175">Coiled coil</keyword>
<dbReference type="InterPro" id="IPR031378">
    <property type="entry name" value="SVBP"/>
</dbReference>
<evidence type="ECO:0000256" key="4">
    <source>
        <dbReference type="ARBA" id="ARBA00018251"/>
    </source>
</evidence>
<dbReference type="GO" id="GO:0005856">
    <property type="term" value="C:cytoskeleton"/>
    <property type="evidence" value="ECO:0007669"/>
    <property type="project" value="UniProtKB-SubCell"/>
</dbReference>
<keyword evidence="8" id="KW-0206">Cytoskeleton</keyword>
<dbReference type="PANTHER" id="PTHR34762">
    <property type="entry name" value="SMALL VASOHIBIN-BINDING PROTEIN"/>
    <property type="match status" value="1"/>
</dbReference>
<dbReference type="PANTHER" id="PTHR34762:SF1">
    <property type="entry name" value="SMALL VASOHIBIN-BINDING PROTEIN"/>
    <property type="match status" value="1"/>
</dbReference>
<dbReference type="GO" id="GO:0031397">
    <property type="term" value="P:negative regulation of protein ubiquitination"/>
    <property type="evidence" value="ECO:0007669"/>
    <property type="project" value="TreeGrafter"/>
</dbReference>
<comment type="similarity">
    <text evidence="3">Belongs to the SVBP family.</text>
</comment>
<feature type="region of interest" description="Disordered" evidence="10">
    <location>
        <begin position="113"/>
        <end position="173"/>
    </location>
</feature>
<dbReference type="GO" id="GO:0005576">
    <property type="term" value="C:extracellular region"/>
    <property type="evidence" value="ECO:0007669"/>
    <property type="project" value="UniProtKB-SubCell"/>
</dbReference>
<organism evidence="11 12">
    <name type="scientific">Patella caerulea</name>
    <name type="common">Rayed Mediterranean limpet</name>
    <dbReference type="NCBI Taxonomy" id="87958"/>
    <lineage>
        <taxon>Eukaryota</taxon>
        <taxon>Metazoa</taxon>
        <taxon>Spiralia</taxon>
        <taxon>Lophotrochozoa</taxon>
        <taxon>Mollusca</taxon>
        <taxon>Gastropoda</taxon>
        <taxon>Patellogastropoda</taxon>
        <taxon>Patelloidea</taxon>
        <taxon>Patellidae</taxon>
        <taxon>Patella</taxon>
    </lineage>
</organism>
<evidence type="ECO:0000256" key="10">
    <source>
        <dbReference type="SAM" id="MobiDB-lite"/>
    </source>
</evidence>
<feature type="coiled-coil region" evidence="9">
    <location>
        <begin position="360"/>
        <end position="387"/>
    </location>
</feature>
<reference evidence="11 12" key="1">
    <citation type="submission" date="2024-01" db="EMBL/GenBank/DDBJ databases">
        <title>The genome of the rayed Mediterranean limpet Patella caerulea (Linnaeus, 1758).</title>
        <authorList>
            <person name="Anh-Thu Weber A."/>
            <person name="Halstead-Nussloch G."/>
        </authorList>
    </citation>
    <scope>NUCLEOTIDE SEQUENCE [LARGE SCALE GENOMIC DNA]</scope>
    <source>
        <strain evidence="11">AATW-2023a</strain>
        <tissue evidence="11">Whole specimen</tissue>
    </source>
</reference>
<feature type="compositionally biased region" description="Low complexity" evidence="10">
    <location>
        <begin position="250"/>
        <end position="272"/>
    </location>
</feature>
<comment type="subcellular location">
    <subcellularLocation>
        <location evidence="1">Cytoplasm</location>
        <location evidence="1">Cytoskeleton</location>
    </subcellularLocation>
    <subcellularLocation>
        <location evidence="2">Secreted</location>
    </subcellularLocation>
</comment>
<feature type="compositionally biased region" description="Basic and acidic residues" evidence="10">
    <location>
        <begin position="113"/>
        <end position="133"/>
    </location>
</feature>
<feature type="compositionally biased region" description="Basic residues" evidence="10">
    <location>
        <begin position="143"/>
        <end position="164"/>
    </location>
</feature>
<dbReference type="EMBL" id="JAZGQO010000010">
    <property type="protein sequence ID" value="KAK6176552.1"/>
    <property type="molecule type" value="Genomic_DNA"/>
</dbReference>
<evidence type="ECO:0000256" key="1">
    <source>
        <dbReference type="ARBA" id="ARBA00004245"/>
    </source>
</evidence>
<evidence type="ECO:0000313" key="12">
    <source>
        <dbReference type="Proteomes" id="UP001347796"/>
    </source>
</evidence>
<dbReference type="GO" id="GO:0009306">
    <property type="term" value="P:protein secretion"/>
    <property type="evidence" value="ECO:0007669"/>
    <property type="project" value="TreeGrafter"/>
</dbReference>
<comment type="caution">
    <text evidence="11">The sequence shown here is derived from an EMBL/GenBank/DDBJ whole genome shotgun (WGS) entry which is preliminary data.</text>
</comment>
<evidence type="ECO:0000256" key="9">
    <source>
        <dbReference type="SAM" id="Coils"/>
    </source>
</evidence>
<evidence type="ECO:0000256" key="8">
    <source>
        <dbReference type="ARBA" id="ARBA00023212"/>
    </source>
</evidence>
<accession>A0AAN8JFF8</accession>
<feature type="region of interest" description="Disordered" evidence="10">
    <location>
        <begin position="247"/>
        <end position="278"/>
    </location>
</feature>